<evidence type="ECO:0000256" key="2">
    <source>
        <dbReference type="ARBA" id="ARBA00031845"/>
    </source>
</evidence>
<comment type="caution">
    <text evidence="3">The sequence shown here is derived from an EMBL/GenBank/DDBJ whole genome shotgun (WGS) entry which is preliminary data.</text>
</comment>
<dbReference type="Gene3D" id="1.25.40.10">
    <property type="entry name" value="Tetratricopeptide repeat domain"/>
    <property type="match status" value="1"/>
</dbReference>
<gene>
    <name evidence="3" type="primary">TEX11</name>
    <name evidence="3" type="ORF">HK105_206691</name>
</gene>
<dbReference type="PANTHER" id="PTHR40375">
    <property type="entry name" value="SPORULATION-SPECIFIC PROTEIN 22"/>
    <property type="match status" value="1"/>
</dbReference>
<keyword evidence="1" id="KW-0469">Meiosis</keyword>
<evidence type="ECO:0000313" key="4">
    <source>
        <dbReference type="Proteomes" id="UP001527925"/>
    </source>
</evidence>
<name>A0ABR4N2M7_9FUNG</name>
<reference evidence="3 4" key="1">
    <citation type="submission" date="2023-09" db="EMBL/GenBank/DDBJ databases">
        <title>Pangenome analysis of Batrachochytrium dendrobatidis and related Chytrids.</title>
        <authorList>
            <person name="Yacoub M.N."/>
            <person name="Stajich J.E."/>
            <person name="James T.Y."/>
        </authorList>
    </citation>
    <scope>NUCLEOTIDE SEQUENCE [LARGE SCALE GENOMIC DNA]</scope>
    <source>
        <strain evidence="3 4">JEL0888</strain>
    </source>
</reference>
<dbReference type="EMBL" id="JADGIZ020000041">
    <property type="protein sequence ID" value="KAL2913812.1"/>
    <property type="molecule type" value="Genomic_DNA"/>
</dbReference>
<sequence>MPHAAALTADSAVRHAALVMIRHARNADADPASRVKLAEMHVKCAKAWIDAGDDARASAAVGDAAKLHDQLRSDLSSIQLAADKRARAVSLFEMHLVKAQLAWSKGQCSVSVFDVRQAVEPHILSYLRSADLEHLVTTAQRILKTSGKDSQASDHVALCNAVLDALDAVDTARAGKRLHRLKAYLEGGDWNAAENAAEAALQASPNDLSAHYLKMSAISRKSKGNSAEIDQLFEHALANCLPSAEMPPQGRLRIWVSMIHLLAAHAGTVLRIDAVLKLETAALQAMSHESDSVRDQMLLAKLHLLVGADMDAARAAAYARSALESHGPIEAESTTSRTCQMLLWRAGDSAADKHNWADALEWYSCSLGLIAENIADRRNSATLLRKIALCHLELGDTETALAECTRAHALEQESDGVLTNFLLFAIHIERLEPKKAISELCKIPVSGRLDLYIQAAGVAQKKEQQWAVREILKRIVSSSEIDWTLETTKTQVLTVLRCLIRLSKADIKTPQDAETVLGYSRKALAFASEVDWLFRTGWNAALDVARIEAVPELLAGGFFEFVEETARLARMQSLSLALGDEADVVRSLFVAFASQVSMLRGCAESEQNDIGHKASDLLARFDAVVADIQEADAAFKVATDKTAAQALHLAFELRMRQQSWDQAQAVIKASASSIFCSIECDGLPAVQKAQLVGAPIEIFERIADTALRIECPALCELREKCPPCRKPDIRVRAAVVVHAVKAALDEHMRRSAHMDVLRFSGWLRVLIRAAIASSAGERADACISLFGQALAVIEAAKMTTTPYPADEIRWLAVMAWNQACERAGGFGGDALRLGETALALAGHVDEALAARMRAGLPVLAAAGAAQ</sequence>
<dbReference type="InterPro" id="IPR013940">
    <property type="entry name" value="Spo22/ZIP4/TEX11"/>
</dbReference>
<dbReference type="Pfam" id="PF08631">
    <property type="entry name" value="SPO22"/>
    <property type="match status" value="1"/>
</dbReference>
<protein>
    <recommendedName>
        <fullName evidence="2">Protein ZIP4 homolog</fullName>
    </recommendedName>
</protein>
<organism evidence="3 4">
    <name type="scientific">Polyrhizophydium stewartii</name>
    <dbReference type="NCBI Taxonomy" id="2732419"/>
    <lineage>
        <taxon>Eukaryota</taxon>
        <taxon>Fungi</taxon>
        <taxon>Fungi incertae sedis</taxon>
        <taxon>Chytridiomycota</taxon>
        <taxon>Chytridiomycota incertae sedis</taxon>
        <taxon>Chytridiomycetes</taxon>
        <taxon>Rhizophydiales</taxon>
        <taxon>Rhizophydiales incertae sedis</taxon>
        <taxon>Polyrhizophydium</taxon>
    </lineage>
</organism>
<dbReference type="InterPro" id="IPR039057">
    <property type="entry name" value="Spo22/ZIP4"/>
</dbReference>
<accession>A0ABR4N2M7</accession>
<dbReference type="SUPFAM" id="SSF48452">
    <property type="entry name" value="TPR-like"/>
    <property type="match status" value="2"/>
</dbReference>
<dbReference type="Proteomes" id="UP001527925">
    <property type="component" value="Unassembled WGS sequence"/>
</dbReference>
<evidence type="ECO:0000313" key="3">
    <source>
        <dbReference type="EMBL" id="KAL2913812.1"/>
    </source>
</evidence>
<keyword evidence="4" id="KW-1185">Reference proteome</keyword>
<dbReference type="PANTHER" id="PTHR40375:SF2">
    <property type="entry name" value="SPORULATION-SPECIFIC PROTEIN 22"/>
    <property type="match status" value="1"/>
</dbReference>
<proteinExistence type="predicted"/>
<dbReference type="InterPro" id="IPR011990">
    <property type="entry name" value="TPR-like_helical_dom_sf"/>
</dbReference>
<evidence type="ECO:0000256" key="1">
    <source>
        <dbReference type="ARBA" id="ARBA00023254"/>
    </source>
</evidence>